<evidence type="ECO:0000256" key="5">
    <source>
        <dbReference type="ARBA" id="ARBA00022723"/>
    </source>
</evidence>
<dbReference type="GO" id="GO:0005737">
    <property type="term" value="C:cytoplasm"/>
    <property type="evidence" value="ECO:0007669"/>
    <property type="project" value="InterPro"/>
</dbReference>
<dbReference type="GO" id="GO:0030145">
    <property type="term" value="F:manganese ion binding"/>
    <property type="evidence" value="ECO:0007669"/>
    <property type="project" value="InterPro"/>
</dbReference>
<name>A0A381X132_9ZZZZ</name>
<dbReference type="EC" id="5.4.2.12" evidence="4"/>
<comment type="pathway">
    <text evidence="2">Carbohydrate degradation; glycolysis; pyruvate from D-glyceraldehyde 3-phosphate: step 3/5.</text>
</comment>
<keyword evidence="6" id="KW-0324">Glycolysis</keyword>
<evidence type="ECO:0000313" key="10">
    <source>
        <dbReference type="EMBL" id="SVA57933.1"/>
    </source>
</evidence>
<evidence type="ECO:0000256" key="2">
    <source>
        <dbReference type="ARBA" id="ARBA00004798"/>
    </source>
</evidence>
<feature type="non-terminal residue" evidence="10">
    <location>
        <position position="313"/>
    </location>
</feature>
<dbReference type="Gene3D" id="3.40.720.10">
    <property type="entry name" value="Alkaline Phosphatase, subunit A"/>
    <property type="match status" value="1"/>
</dbReference>
<dbReference type="AlphaFoldDB" id="A0A381X132"/>
<dbReference type="Gene3D" id="3.40.1450.10">
    <property type="entry name" value="BPG-independent phosphoglycerate mutase, domain B"/>
    <property type="match status" value="1"/>
</dbReference>
<dbReference type="GO" id="GO:0006096">
    <property type="term" value="P:glycolytic process"/>
    <property type="evidence" value="ECO:0007669"/>
    <property type="project" value="UniProtKB-UniPathway"/>
</dbReference>
<comment type="cofactor">
    <cofactor evidence="1">
        <name>Mn(2+)</name>
        <dbReference type="ChEBI" id="CHEBI:29035"/>
    </cofactor>
</comment>
<proteinExistence type="inferred from homology"/>
<dbReference type="PANTHER" id="PTHR31637">
    <property type="entry name" value="2,3-BISPHOSPHOGLYCERATE-INDEPENDENT PHOSPHOGLYCERATE MUTASE"/>
    <property type="match status" value="1"/>
</dbReference>
<evidence type="ECO:0000256" key="4">
    <source>
        <dbReference type="ARBA" id="ARBA00012026"/>
    </source>
</evidence>
<keyword evidence="7" id="KW-0464">Manganese</keyword>
<protein>
    <recommendedName>
        <fullName evidence="4">phosphoglycerate mutase (2,3-diphosphoglycerate-independent)</fullName>
        <ecNumber evidence="4">5.4.2.12</ecNumber>
    </recommendedName>
</protein>
<dbReference type="InterPro" id="IPR017850">
    <property type="entry name" value="Alkaline_phosphatase_core_sf"/>
</dbReference>
<gene>
    <name evidence="10" type="ORF">METZ01_LOCUS110787</name>
</gene>
<dbReference type="GO" id="GO:0004619">
    <property type="term" value="F:phosphoglycerate mutase activity"/>
    <property type="evidence" value="ECO:0007669"/>
    <property type="project" value="UniProtKB-EC"/>
</dbReference>
<organism evidence="10">
    <name type="scientific">marine metagenome</name>
    <dbReference type="NCBI Taxonomy" id="408172"/>
    <lineage>
        <taxon>unclassified sequences</taxon>
        <taxon>metagenomes</taxon>
        <taxon>ecological metagenomes</taxon>
    </lineage>
</organism>
<dbReference type="SUPFAM" id="SSF64158">
    <property type="entry name" value="2,3-Bisphosphoglycerate-independent phosphoglycerate mutase, substrate-binding domain"/>
    <property type="match status" value="1"/>
</dbReference>
<keyword evidence="5" id="KW-0479">Metal-binding</keyword>
<dbReference type="GO" id="GO:0006007">
    <property type="term" value="P:glucose catabolic process"/>
    <property type="evidence" value="ECO:0007669"/>
    <property type="project" value="InterPro"/>
</dbReference>
<keyword evidence="8" id="KW-0413">Isomerase</keyword>
<evidence type="ECO:0000256" key="3">
    <source>
        <dbReference type="ARBA" id="ARBA00008819"/>
    </source>
</evidence>
<evidence type="ECO:0000256" key="7">
    <source>
        <dbReference type="ARBA" id="ARBA00023211"/>
    </source>
</evidence>
<reference evidence="10" key="1">
    <citation type="submission" date="2018-05" db="EMBL/GenBank/DDBJ databases">
        <authorList>
            <person name="Lanie J.A."/>
            <person name="Ng W.-L."/>
            <person name="Kazmierczak K.M."/>
            <person name="Andrzejewski T.M."/>
            <person name="Davidsen T.M."/>
            <person name="Wayne K.J."/>
            <person name="Tettelin H."/>
            <person name="Glass J.I."/>
            <person name="Rusch D."/>
            <person name="Podicherti R."/>
            <person name="Tsui H.-C.T."/>
            <person name="Winkler M.E."/>
        </authorList>
    </citation>
    <scope>NUCLEOTIDE SEQUENCE</scope>
</reference>
<dbReference type="Pfam" id="PF06415">
    <property type="entry name" value="iPGM_N"/>
    <property type="match status" value="1"/>
</dbReference>
<evidence type="ECO:0000256" key="6">
    <source>
        <dbReference type="ARBA" id="ARBA00023152"/>
    </source>
</evidence>
<evidence type="ECO:0000259" key="9">
    <source>
        <dbReference type="Pfam" id="PF06415"/>
    </source>
</evidence>
<feature type="domain" description="BPG-independent PGAM N-terminal" evidence="9">
    <location>
        <begin position="80"/>
        <end position="296"/>
    </location>
</feature>
<evidence type="ECO:0000256" key="8">
    <source>
        <dbReference type="ARBA" id="ARBA00023235"/>
    </source>
</evidence>
<dbReference type="SUPFAM" id="SSF53649">
    <property type="entry name" value="Alkaline phosphatase-like"/>
    <property type="match status" value="1"/>
</dbReference>
<dbReference type="UniPathway" id="UPA00109">
    <property type="reaction ID" value="UER00186"/>
</dbReference>
<dbReference type="FunFam" id="3.40.1450.10:FF:000002">
    <property type="entry name" value="2,3-bisphosphoglycerate-independent phosphoglycerate mutase"/>
    <property type="match status" value="1"/>
</dbReference>
<comment type="similarity">
    <text evidence="3">Belongs to the BPG-independent phosphoglycerate mutase family.</text>
</comment>
<sequence>MKPVTLIVLDGVGHNENPKGNAVLSAHTPNLDFYKKNYPWTLLDASGEAVGLPPGFQGSSEVGHLSMGAGKIIVQELKRINDQLLDGTLFKSPAWSHLIENWKSNQSQLHFLGLLQDEGVHSHQDQLFKFIHRARGEYPDGRIIVHPFLDGRDTPPWSALGYITDLRQEMERAGGCEIGTFMGRYYGMDRANNWELIDKAFRCIVDGRGTETADIEASIKASYEHDKTPSGSDMFDEYIPPHVVTGYSGVEDGDSILHTNYRQDRAIQLSRAFTDIEYPGELPIIPDVCYAGLTRYYDEFKPYILGSFNDGHV</sequence>
<accession>A0A381X132</accession>
<dbReference type="EMBL" id="UINC01013403">
    <property type="protein sequence ID" value="SVA57933.1"/>
    <property type="molecule type" value="Genomic_DNA"/>
</dbReference>
<dbReference type="InterPro" id="IPR036646">
    <property type="entry name" value="PGAM_B_sf"/>
</dbReference>
<dbReference type="InterPro" id="IPR011258">
    <property type="entry name" value="BPG-indep_PGM_N"/>
</dbReference>
<dbReference type="InterPro" id="IPR005995">
    <property type="entry name" value="Pgm_bpd_ind"/>
</dbReference>
<dbReference type="PANTHER" id="PTHR31637:SF0">
    <property type="entry name" value="2,3-BISPHOSPHOGLYCERATE-INDEPENDENT PHOSPHOGLYCERATE MUTASE"/>
    <property type="match status" value="1"/>
</dbReference>
<evidence type="ECO:0000256" key="1">
    <source>
        <dbReference type="ARBA" id="ARBA00001936"/>
    </source>
</evidence>